<dbReference type="Proteomes" id="UP000678679">
    <property type="component" value="Chromosome 2"/>
</dbReference>
<dbReference type="AlphaFoldDB" id="A0AAX1NDY3"/>
<name>A0AAX1NDY3_9BACT</name>
<keyword evidence="2" id="KW-1185">Reference proteome</keyword>
<accession>A0AAX1NDY3</accession>
<evidence type="ECO:0008006" key="3">
    <source>
        <dbReference type="Google" id="ProtNLM"/>
    </source>
</evidence>
<dbReference type="RefSeq" id="WP_169663879.1">
    <property type="nucleotide sequence ID" value="NZ_CP076133.1"/>
</dbReference>
<proteinExistence type="predicted"/>
<organism evidence="1 2">
    <name type="scientific">Flammeovirga yaeyamensis</name>
    <dbReference type="NCBI Taxonomy" id="367791"/>
    <lineage>
        <taxon>Bacteria</taxon>
        <taxon>Pseudomonadati</taxon>
        <taxon>Bacteroidota</taxon>
        <taxon>Cytophagia</taxon>
        <taxon>Cytophagales</taxon>
        <taxon>Flammeovirgaceae</taxon>
        <taxon>Flammeovirga</taxon>
    </lineage>
</organism>
<evidence type="ECO:0000313" key="1">
    <source>
        <dbReference type="EMBL" id="QWG04417.1"/>
    </source>
</evidence>
<dbReference type="EMBL" id="CP076133">
    <property type="protein sequence ID" value="QWG04417.1"/>
    <property type="molecule type" value="Genomic_DNA"/>
</dbReference>
<gene>
    <name evidence="1" type="ORF">KMW28_26340</name>
</gene>
<reference evidence="1 2" key="1">
    <citation type="submission" date="2021-05" db="EMBL/GenBank/DDBJ databases">
        <title>Comparative genomic studies on the polysaccharide-degrading batcterial strains of the Flammeovirga genus.</title>
        <authorList>
            <person name="Zewei F."/>
            <person name="Zheng Z."/>
            <person name="Yu L."/>
            <person name="Ruyue G."/>
            <person name="Yanhong M."/>
            <person name="Yuanyuan C."/>
            <person name="Jingyan G."/>
            <person name="Wenjun H."/>
        </authorList>
    </citation>
    <scope>NUCLEOTIDE SEQUENCE [LARGE SCALE GENOMIC DNA]</scope>
    <source>
        <strain evidence="1 2">NBRC:100898</strain>
    </source>
</reference>
<evidence type="ECO:0000313" key="2">
    <source>
        <dbReference type="Proteomes" id="UP000678679"/>
    </source>
</evidence>
<dbReference type="KEGG" id="fya:KMW28_26340"/>
<sequence>MTRTLRFLIPLVLFSLTANLLFANTAIDYYLSKSASNVNFIFNSLDDWKKYQWFDKDGKALSTYPSDLSTVVLREEESITINLLSEIDDLNLAGIKNISQNHTSSVYINTNEDITVNILNFTFDNGNLYVQGETLLNTTNITNTNKAGLVKVEERAKLNVKGKYYTKNDGEYQYAIQVLGEATFDILNAQTKFGINVAEDGYMHLKNIIESKNNLDLLVCGTLRINHFDAKNGLKVDLCGPKGTNCSVDDGRGGKLIVDGKFECKNSIEVVRCGYIAANESSCDCVICDGDIDLLVELTYFKGQQTPTGHLLIWETASEHNSSHFNLQASNDRKNWETISTIDAAGTSNVKIKYQYHNQTNTKHYYRLEQVDFDAKKEYFGIVSFNNVGNDFSAKVYPTITQPTEQLNVEIRNINLAYPVVAVLYDQIGAVINHEILINDPDENMTTFYTTPQIVNSGVYLLMISNGRNSETTKIVVP</sequence>
<protein>
    <recommendedName>
        <fullName evidence="3">Secretion system C-terminal sorting domain-containing protein</fullName>
    </recommendedName>
</protein>